<name>A0AA49BRT0_9CAUD</name>
<dbReference type="Proteomes" id="UP001202581">
    <property type="component" value="Segment"/>
</dbReference>
<protein>
    <submittedName>
        <fullName evidence="1">Uncharacterized protein</fullName>
    </submittedName>
</protein>
<evidence type="ECO:0000313" key="1">
    <source>
        <dbReference type="EMBL" id="UMO76317.1"/>
    </source>
</evidence>
<dbReference type="GeneID" id="77926865"/>
<sequence>MTMTELMDAGILRIDSVEETGDVLLELDWDALREYDMEVYLYLREAEMNGEMIQ</sequence>
<keyword evidence="2" id="KW-1185">Reference proteome</keyword>
<proteinExistence type="predicted"/>
<gene>
    <name evidence="1" type="primary">147</name>
    <name evidence="1" type="ORF">SEA_TOMAS_147</name>
</gene>
<evidence type="ECO:0000313" key="2">
    <source>
        <dbReference type="Proteomes" id="UP001202581"/>
    </source>
</evidence>
<accession>A0AA49BRT0</accession>
<dbReference type="EMBL" id="OL829978">
    <property type="protein sequence ID" value="UMO76317.1"/>
    <property type="molecule type" value="Genomic_DNA"/>
</dbReference>
<dbReference type="RefSeq" id="YP_010651256.1">
    <property type="nucleotide sequence ID" value="NC_070781.1"/>
</dbReference>
<dbReference type="KEGG" id="vg:77926865"/>
<reference evidence="1" key="1">
    <citation type="submission" date="2021-12" db="EMBL/GenBank/DDBJ databases">
        <authorList>
            <person name="Khadka S."/>
            <person name="Uribe D.A."/>
            <person name="Klipsch I.N."/>
            <person name="Rene S.R."/>
            <person name="Jimenez M.L."/>
            <person name="Saini B.K."/>
            <person name="Zugasti M."/>
            <person name="Bullon R.M."/>
            <person name="Sharp C.D."/>
            <person name="Kapinga K.O."/>
            <person name="Warner C.P."/>
            <person name="Sarinana J."/>
            <person name="Jimenez A."/>
            <person name="Layton S.R."/>
            <person name="Nayek S."/>
            <person name="Hughes L.E."/>
            <person name="Garlena R.A."/>
            <person name="Russell D.A."/>
            <person name="Jacobs-Sera D."/>
            <person name="Hatfull G.F."/>
        </authorList>
    </citation>
    <scope>NUCLEOTIDE SEQUENCE</scope>
</reference>
<organism evidence="1 2">
    <name type="scientific">Streptomyces phage Tomas</name>
    <dbReference type="NCBI Taxonomy" id="2914443"/>
    <lineage>
        <taxon>Viruses</taxon>
        <taxon>Duplodnaviria</taxon>
        <taxon>Heunggongvirae</taxon>
        <taxon>Uroviricota</taxon>
        <taxon>Caudoviricetes</taxon>
        <taxon>Stanwilliamsviridae</taxon>
        <taxon>Boydwoodruffvirinae</taxon>
        <taxon>Tomasvirus</taxon>
        <taxon>Tomasvirus tomas</taxon>
    </lineage>
</organism>